<accession>A0A6P1CM66</accession>
<organism evidence="2 3">
    <name type="scientific">Nocardia cyriacigeorgica</name>
    <dbReference type="NCBI Taxonomy" id="135487"/>
    <lineage>
        <taxon>Bacteria</taxon>
        <taxon>Bacillati</taxon>
        <taxon>Actinomycetota</taxon>
        <taxon>Actinomycetes</taxon>
        <taxon>Mycobacteriales</taxon>
        <taxon>Nocardiaceae</taxon>
        <taxon>Nocardia</taxon>
    </lineage>
</organism>
<evidence type="ECO:0000313" key="3">
    <source>
        <dbReference type="Proteomes" id="UP000471166"/>
    </source>
</evidence>
<keyword evidence="1" id="KW-0812">Transmembrane</keyword>
<keyword evidence="1" id="KW-1133">Transmembrane helix</keyword>
<feature type="transmembrane region" description="Helical" evidence="1">
    <location>
        <begin position="157"/>
        <end position="175"/>
    </location>
</feature>
<sequence length="231" mass="24009">MLIDLAPGSDALDSPGAKRGKHLWRHWFTSVTVGEVVGFAAPAATAVLIGPIDTAPAAAAVLTAGVAEGLVLGGFQARVLRTAIPQLASHRWILATAVGAFIAWMAGIGLMAGNGWQNLPTTAAIPILATAALIIIFSLGVPQWFVLRDHLEDSGGWVGATAAAWVIGLSAFTAVTSPLWQPGQPRWLTLVIGFVGAVVMAAAMAAVTGAFLVWLLRAQPHERSSLAREIE</sequence>
<evidence type="ECO:0000313" key="2">
    <source>
        <dbReference type="EMBL" id="NEW32753.1"/>
    </source>
</evidence>
<evidence type="ECO:0000256" key="1">
    <source>
        <dbReference type="SAM" id="Phobius"/>
    </source>
</evidence>
<feature type="transmembrane region" description="Helical" evidence="1">
    <location>
        <begin position="92"/>
        <end position="112"/>
    </location>
</feature>
<keyword evidence="1" id="KW-0472">Membrane</keyword>
<comment type="caution">
    <text evidence="2">The sequence shown here is derived from an EMBL/GenBank/DDBJ whole genome shotgun (WGS) entry which is preliminary data.</text>
</comment>
<dbReference type="RefSeq" id="WP_163843610.1">
    <property type="nucleotide sequence ID" value="NZ_CP107969.1"/>
</dbReference>
<dbReference type="Proteomes" id="UP000471166">
    <property type="component" value="Unassembled WGS sequence"/>
</dbReference>
<dbReference type="AlphaFoldDB" id="A0A6P1CM66"/>
<reference evidence="2 3" key="1">
    <citation type="submission" date="2020-01" db="EMBL/GenBank/DDBJ databases">
        <title>Genetics and antimicrobial susceptibilities of Nocardia species isolated from the soil; a comparison with species isolated from humans.</title>
        <authorList>
            <person name="Carrasco G."/>
            <person name="Monzon S."/>
            <person name="Sansegundo M."/>
            <person name="Garcia E."/>
            <person name="Garrido N."/>
            <person name="Medina M.J."/>
            <person name="Villalon P."/>
            <person name="Ramirez-Arocha A.C."/>
            <person name="Jimenez P."/>
            <person name="Cuesta I."/>
            <person name="Valdezate S."/>
        </authorList>
    </citation>
    <scope>NUCLEOTIDE SEQUENCE [LARGE SCALE GENOMIC DNA]</scope>
    <source>
        <strain evidence="2 3">CNM20110626</strain>
    </source>
</reference>
<feature type="transmembrane region" description="Helical" evidence="1">
    <location>
        <begin position="124"/>
        <end position="145"/>
    </location>
</feature>
<protein>
    <submittedName>
        <fullName evidence="2">Uncharacterized protein</fullName>
    </submittedName>
</protein>
<name>A0A6P1CM66_9NOCA</name>
<feature type="transmembrane region" description="Helical" evidence="1">
    <location>
        <begin position="55"/>
        <end position="80"/>
    </location>
</feature>
<feature type="transmembrane region" description="Helical" evidence="1">
    <location>
        <begin position="27"/>
        <end position="49"/>
    </location>
</feature>
<dbReference type="EMBL" id="JAAGVB010000011">
    <property type="protein sequence ID" value="NEW32753.1"/>
    <property type="molecule type" value="Genomic_DNA"/>
</dbReference>
<feature type="transmembrane region" description="Helical" evidence="1">
    <location>
        <begin position="187"/>
        <end position="216"/>
    </location>
</feature>
<gene>
    <name evidence="2" type="ORF">GV791_09285</name>
</gene>
<proteinExistence type="predicted"/>